<reference evidence="1" key="1">
    <citation type="journal article" date="2021" name="Proc. Natl. Acad. Sci. U.S.A.">
        <title>A Catalog of Tens of Thousands of Viruses from Human Metagenomes Reveals Hidden Associations with Chronic Diseases.</title>
        <authorList>
            <person name="Tisza M.J."/>
            <person name="Buck C.B."/>
        </authorList>
    </citation>
    <scope>NUCLEOTIDE SEQUENCE</scope>
    <source>
        <strain evidence="1">Ctcx61</strain>
    </source>
</reference>
<organism evidence="1">
    <name type="scientific">Siphoviridae sp. ctcx61</name>
    <dbReference type="NCBI Taxonomy" id="2825575"/>
    <lineage>
        <taxon>Viruses</taxon>
        <taxon>Duplodnaviria</taxon>
        <taxon>Heunggongvirae</taxon>
        <taxon>Uroviricota</taxon>
        <taxon>Caudoviricetes</taxon>
    </lineage>
</organism>
<name>A0A8S5TWT0_9CAUD</name>
<evidence type="ECO:0000313" key="1">
    <source>
        <dbReference type="EMBL" id="DAF86640.1"/>
    </source>
</evidence>
<accession>A0A8S5TWT0</accession>
<proteinExistence type="predicted"/>
<protein>
    <submittedName>
        <fullName evidence="1">Uncharacterized protein</fullName>
    </submittedName>
</protein>
<dbReference type="EMBL" id="BK015949">
    <property type="protein sequence ID" value="DAF86640.1"/>
    <property type="molecule type" value="Genomic_DNA"/>
</dbReference>
<sequence length="66" mass="7938">MKTYTTDEMIIVLSKIDFDITFLLEENRDIHVFNDIYRNICKGEYGNGDIVKFDKNDYINKKWVIK</sequence>